<dbReference type="PANTHER" id="PTHR36920:SF1">
    <property type="entry name" value="OUTER MEMBRANE PROTEIN W"/>
    <property type="match status" value="1"/>
</dbReference>
<dbReference type="KEGG" id="ntd:EGO55_18055"/>
<keyword evidence="2" id="KW-0732">Signal</keyword>
<reference evidence="3 4" key="1">
    <citation type="submission" date="2013-09" db="EMBL/GenBank/DDBJ databases">
        <title>Whole genome shotgun sequence of Novosphingobium tardaugens NBRC 16725.</title>
        <authorList>
            <person name="Isaki S."/>
            <person name="Hosoyama A."/>
            <person name="Tsuchikane K."/>
            <person name="Katsumata H."/>
            <person name="Ando Y."/>
            <person name="Yamazaki S."/>
            <person name="Fujita N."/>
        </authorList>
    </citation>
    <scope>NUCLEOTIDE SEQUENCE [LARGE SCALE GENOMIC DNA]</scope>
    <source>
        <strain evidence="3 4">NBRC 16725</strain>
    </source>
</reference>
<keyword evidence="4" id="KW-1185">Reference proteome</keyword>
<dbReference type="GO" id="GO:0019867">
    <property type="term" value="C:outer membrane"/>
    <property type="evidence" value="ECO:0007669"/>
    <property type="project" value="InterPro"/>
</dbReference>
<evidence type="ECO:0000256" key="2">
    <source>
        <dbReference type="SAM" id="SignalP"/>
    </source>
</evidence>
<dbReference type="AlphaFoldDB" id="U2YMW6"/>
<name>U2YMW6_9SPHN</name>
<dbReference type="RefSeq" id="WP_021690732.1">
    <property type="nucleotide sequence ID" value="NZ_BASZ01000006.1"/>
</dbReference>
<gene>
    <name evidence="3" type="ORF">NT2_06_02670</name>
</gene>
<dbReference type="Pfam" id="PF03922">
    <property type="entry name" value="OmpW"/>
    <property type="match status" value="1"/>
</dbReference>
<feature type="chain" id="PRO_5030177768" evidence="2">
    <location>
        <begin position="23"/>
        <end position="228"/>
    </location>
</feature>
<dbReference type="PANTHER" id="PTHR36920">
    <property type="match status" value="1"/>
</dbReference>
<dbReference type="InterPro" id="IPR011250">
    <property type="entry name" value="OMP/PagP_B-barrel"/>
</dbReference>
<dbReference type="Gene3D" id="2.40.160.20">
    <property type="match status" value="1"/>
</dbReference>
<protein>
    <submittedName>
        <fullName evidence="3">OmpW family protein</fullName>
    </submittedName>
</protein>
<comment type="caution">
    <text evidence="3">The sequence shown here is derived from an EMBL/GenBank/DDBJ whole genome shotgun (WGS) entry which is preliminary data.</text>
</comment>
<feature type="signal peptide" evidence="2">
    <location>
        <begin position="1"/>
        <end position="22"/>
    </location>
</feature>
<evidence type="ECO:0000313" key="3">
    <source>
        <dbReference type="EMBL" id="GAD49827.1"/>
    </source>
</evidence>
<accession>U2YMW6</accession>
<dbReference type="Proteomes" id="UP000016568">
    <property type="component" value="Unassembled WGS sequence"/>
</dbReference>
<organism evidence="3 4">
    <name type="scientific">Caenibius tardaugens NBRC 16725</name>
    <dbReference type="NCBI Taxonomy" id="1219035"/>
    <lineage>
        <taxon>Bacteria</taxon>
        <taxon>Pseudomonadati</taxon>
        <taxon>Pseudomonadota</taxon>
        <taxon>Alphaproteobacteria</taxon>
        <taxon>Sphingomonadales</taxon>
        <taxon>Erythrobacteraceae</taxon>
        <taxon>Caenibius</taxon>
    </lineage>
</organism>
<dbReference type="SUPFAM" id="SSF56925">
    <property type="entry name" value="OMPA-like"/>
    <property type="match status" value="1"/>
</dbReference>
<proteinExistence type="inferred from homology"/>
<dbReference type="GO" id="GO:0055085">
    <property type="term" value="P:transmembrane transport"/>
    <property type="evidence" value="ECO:0007669"/>
    <property type="project" value="TreeGrafter"/>
</dbReference>
<dbReference type="InterPro" id="IPR005618">
    <property type="entry name" value="OMPW"/>
</dbReference>
<dbReference type="EMBL" id="BASZ01000006">
    <property type="protein sequence ID" value="GAD49827.1"/>
    <property type="molecule type" value="Genomic_DNA"/>
</dbReference>
<sequence>MRKLAATAVLAAAVAFTAPAHAANPDGKIQIKVLGSAVLPDGKLDKVKFATPGIAAALPVDAATKANDNFVPTVAIEYFVTPSVSLETICCVTQHDVDGKKGLAGAELISNAKIIPATLTLKYHFNTGGIKPYVGAGPTLFIFVDEKSGATARALGAERNKLQDSLGLALQAGVDIPLNNKGMSLSLDAKRYFLKVDSKWYDTTGAKVLETRNKLDPWVLSAGLAWRF</sequence>
<dbReference type="OrthoDB" id="9807574at2"/>
<comment type="similarity">
    <text evidence="1">Belongs to the OmpW/AlkL family.</text>
</comment>
<evidence type="ECO:0000313" key="4">
    <source>
        <dbReference type="Proteomes" id="UP000016568"/>
    </source>
</evidence>
<evidence type="ECO:0000256" key="1">
    <source>
        <dbReference type="ARBA" id="ARBA00009330"/>
    </source>
</evidence>
<dbReference type="eggNOG" id="COG3047">
    <property type="taxonomic scope" value="Bacteria"/>
</dbReference>